<feature type="domain" description="Glycosyl hydrolases family 45 active site" evidence="10">
    <location>
        <begin position="23"/>
        <end position="222"/>
    </location>
</feature>
<dbReference type="EMBL" id="AXCR01000004">
    <property type="protein sequence ID" value="KJR88302.1"/>
    <property type="molecule type" value="Genomic_DNA"/>
</dbReference>
<dbReference type="PANTHER" id="PTHR39730:SF1">
    <property type="entry name" value="ENDOGLUCANASE 1"/>
    <property type="match status" value="1"/>
</dbReference>
<protein>
    <recommendedName>
        <fullName evidence="3">cellulase</fullName>
        <ecNumber evidence="3">3.2.1.4</ecNumber>
    </recommendedName>
</protein>
<feature type="chain" id="PRO_5002455066" description="cellulase" evidence="9">
    <location>
        <begin position="21"/>
        <end position="224"/>
    </location>
</feature>
<dbReference type="RefSeq" id="XP_016590978.1">
    <property type="nucleotide sequence ID" value="XM_016734586.1"/>
</dbReference>
<feature type="signal peptide" evidence="9">
    <location>
        <begin position="1"/>
        <end position="20"/>
    </location>
</feature>
<evidence type="ECO:0000256" key="8">
    <source>
        <dbReference type="ARBA" id="ARBA00023326"/>
    </source>
</evidence>
<reference evidence="11 12" key="1">
    <citation type="journal article" date="2014" name="BMC Genomics">
        <title>Comparative genomics of the major fungal agents of human and animal Sporotrichosis: Sporothrix schenckii and Sporothrix brasiliensis.</title>
        <authorList>
            <person name="Teixeira M.M."/>
            <person name="de Almeida L.G."/>
            <person name="Kubitschek-Barreira P."/>
            <person name="Alves F.L."/>
            <person name="Kioshima E.S."/>
            <person name="Abadio A.K."/>
            <person name="Fernandes L."/>
            <person name="Derengowski L.S."/>
            <person name="Ferreira K.S."/>
            <person name="Souza R.C."/>
            <person name="Ruiz J.C."/>
            <person name="de Andrade N.C."/>
            <person name="Paes H.C."/>
            <person name="Nicola A.M."/>
            <person name="Albuquerque P."/>
            <person name="Gerber A.L."/>
            <person name="Martins V.P."/>
            <person name="Peconick L.D."/>
            <person name="Neto A.V."/>
            <person name="Chaucanez C.B."/>
            <person name="Silva P.A."/>
            <person name="Cunha O.L."/>
            <person name="de Oliveira F.F."/>
            <person name="dos Santos T.C."/>
            <person name="Barros A.L."/>
            <person name="Soares M.A."/>
            <person name="de Oliveira L.M."/>
            <person name="Marini M.M."/>
            <person name="Villalobos-Duno H."/>
            <person name="Cunha M.M."/>
            <person name="de Hoog S."/>
            <person name="da Silveira J.F."/>
            <person name="Henrissat B."/>
            <person name="Nino-Vega G.A."/>
            <person name="Cisalpino P.S."/>
            <person name="Mora-Montes H.M."/>
            <person name="Almeida S.R."/>
            <person name="Stajich J.E."/>
            <person name="Lopes-Bezerra L.M."/>
            <person name="Vasconcelos A.T."/>
            <person name="Felipe M.S."/>
        </authorList>
    </citation>
    <scope>NUCLEOTIDE SEQUENCE [LARGE SCALE GENOMIC DNA]</scope>
    <source>
        <strain evidence="11 12">1099-18</strain>
    </source>
</reference>
<keyword evidence="8" id="KW-0624">Polysaccharide degradation</keyword>
<dbReference type="InterPro" id="IPR000334">
    <property type="entry name" value="Glyco_hydro_45"/>
</dbReference>
<evidence type="ECO:0000259" key="10">
    <source>
        <dbReference type="Pfam" id="PF02015"/>
    </source>
</evidence>
<keyword evidence="5" id="KW-0136">Cellulose degradation</keyword>
<gene>
    <name evidence="11" type="ORF">SPSK_07933</name>
</gene>
<accession>A0A0F2MF87</accession>
<dbReference type="EC" id="3.2.1.4" evidence="3"/>
<evidence type="ECO:0000256" key="4">
    <source>
        <dbReference type="ARBA" id="ARBA00022801"/>
    </source>
</evidence>
<keyword evidence="4 11" id="KW-0378">Hydrolase</keyword>
<evidence type="ECO:0000256" key="7">
    <source>
        <dbReference type="ARBA" id="ARBA00023295"/>
    </source>
</evidence>
<dbReference type="KEGG" id="ssck:SPSK_07933"/>
<evidence type="ECO:0000256" key="3">
    <source>
        <dbReference type="ARBA" id="ARBA00012601"/>
    </source>
</evidence>
<evidence type="ECO:0000256" key="6">
    <source>
        <dbReference type="ARBA" id="ARBA00023277"/>
    </source>
</evidence>
<dbReference type="Gene3D" id="2.40.40.10">
    <property type="entry name" value="RlpA-like domain"/>
    <property type="match status" value="1"/>
</dbReference>
<dbReference type="SUPFAM" id="SSF50685">
    <property type="entry name" value="Barwin-like endoglucanases"/>
    <property type="match status" value="1"/>
</dbReference>
<dbReference type="OrthoDB" id="10035502at2759"/>
<dbReference type="InterPro" id="IPR052288">
    <property type="entry name" value="GH45_Enzymes"/>
</dbReference>
<dbReference type="AlphaFoldDB" id="A0A0F2MF87"/>
<dbReference type="VEuPathDB" id="FungiDB:SPSK_07933"/>
<dbReference type="GO" id="GO:0030245">
    <property type="term" value="P:cellulose catabolic process"/>
    <property type="evidence" value="ECO:0007669"/>
    <property type="project" value="UniProtKB-KW"/>
</dbReference>
<dbReference type="Proteomes" id="UP000033710">
    <property type="component" value="Unassembled WGS sequence"/>
</dbReference>
<evidence type="ECO:0000256" key="2">
    <source>
        <dbReference type="ARBA" id="ARBA00007793"/>
    </source>
</evidence>
<keyword evidence="6" id="KW-0119">Carbohydrate metabolism</keyword>
<dbReference type="Pfam" id="PF02015">
    <property type="entry name" value="Glyco_hydro_45"/>
    <property type="match status" value="1"/>
</dbReference>
<dbReference type="PANTHER" id="PTHR39730">
    <property type="entry name" value="ENDOGLUCANASE 1"/>
    <property type="match status" value="1"/>
</dbReference>
<dbReference type="InterPro" id="IPR036908">
    <property type="entry name" value="RlpA-like_sf"/>
</dbReference>
<keyword evidence="7" id="KW-0326">Glycosidase</keyword>
<evidence type="ECO:0000313" key="12">
    <source>
        <dbReference type="Proteomes" id="UP000033710"/>
    </source>
</evidence>
<reference evidence="11 12" key="2">
    <citation type="journal article" date="2015" name="Eukaryot. Cell">
        <title>Asexual propagation of a virulent clone complex in a human and feline outbreak of sporotrichosis.</title>
        <authorList>
            <person name="Teixeira Mde M."/>
            <person name="Rodrigues A.M."/>
            <person name="Tsui C.K."/>
            <person name="de Almeida L.G."/>
            <person name="Van Diepeningen A.D."/>
            <person name="van den Ende B.G."/>
            <person name="Fernandes G.F."/>
            <person name="Kano R."/>
            <person name="Hamelin R.C."/>
            <person name="Lopes-Bezerra L.M."/>
            <person name="Vasconcelos A.T."/>
            <person name="de Hoog S."/>
            <person name="de Camargo Z.P."/>
            <person name="Felipe M.S."/>
        </authorList>
    </citation>
    <scope>NUCLEOTIDE SEQUENCE [LARGE SCALE GENOMIC DNA]</scope>
    <source>
        <strain evidence="11 12">1099-18</strain>
    </source>
</reference>
<evidence type="ECO:0000256" key="1">
    <source>
        <dbReference type="ARBA" id="ARBA00000966"/>
    </source>
</evidence>
<evidence type="ECO:0000313" key="11">
    <source>
        <dbReference type="EMBL" id="KJR88302.1"/>
    </source>
</evidence>
<comment type="similarity">
    <text evidence="2">Belongs to the glycosyl hydrolase 45 (cellulase K) family.</text>
</comment>
<sequence>MFTPSKLVVLGCTLLPVVSAISGKTFTGWDCCKPACAWTASVPKGTSGTAHVCDINNNLLTNGPQAKSGCDSGGTGYLCDSYLPVPVSDTLSYGFAVMMSSGDCCKCYQLTWTSGQAAGKQMIVQAINVGAPSGSVGNNDIVVLTPGGGVGPNTAGCRNQYGTSWGQQNGGVSDRAACASLPNNLQGGCYWRFNWAKGDLNGWNVDYKQVSCPGRLTSISGCSG</sequence>
<comment type="catalytic activity">
    <reaction evidence="1">
        <text>Endohydrolysis of (1-&gt;4)-beta-D-glucosidic linkages in cellulose, lichenin and cereal beta-D-glucans.</text>
        <dbReference type="EC" id="3.2.1.4"/>
    </reaction>
</comment>
<comment type="caution">
    <text evidence="11">The sequence shown here is derived from an EMBL/GenBank/DDBJ whole genome shotgun (WGS) entry which is preliminary data.</text>
</comment>
<proteinExistence type="inferred from homology"/>
<name>A0A0F2MF87_SPOSC</name>
<organism evidence="11 12">
    <name type="scientific">Sporothrix schenckii 1099-18</name>
    <dbReference type="NCBI Taxonomy" id="1397361"/>
    <lineage>
        <taxon>Eukaryota</taxon>
        <taxon>Fungi</taxon>
        <taxon>Dikarya</taxon>
        <taxon>Ascomycota</taxon>
        <taxon>Pezizomycotina</taxon>
        <taxon>Sordariomycetes</taxon>
        <taxon>Sordariomycetidae</taxon>
        <taxon>Ophiostomatales</taxon>
        <taxon>Ophiostomataceae</taxon>
        <taxon>Sporothrix</taxon>
    </lineage>
</organism>
<evidence type="ECO:0000256" key="9">
    <source>
        <dbReference type="SAM" id="SignalP"/>
    </source>
</evidence>
<keyword evidence="9" id="KW-0732">Signal</keyword>
<dbReference type="GeneID" id="27669863"/>
<evidence type="ECO:0000256" key="5">
    <source>
        <dbReference type="ARBA" id="ARBA00023001"/>
    </source>
</evidence>
<dbReference type="GO" id="GO:0008810">
    <property type="term" value="F:cellulase activity"/>
    <property type="evidence" value="ECO:0007669"/>
    <property type="project" value="UniProtKB-EC"/>
</dbReference>